<dbReference type="EMBL" id="BGZK01000572">
    <property type="protein sequence ID" value="GBP51032.1"/>
    <property type="molecule type" value="Genomic_DNA"/>
</dbReference>
<evidence type="ECO:0000313" key="2">
    <source>
        <dbReference type="EMBL" id="GBP51032.1"/>
    </source>
</evidence>
<accession>A0A4C1WKL9</accession>
<evidence type="ECO:0000256" key="1">
    <source>
        <dbReference type="SAM" id="MobiDB-lite"/>
    </source>
</evidence>
<feature type="compositionally biased region" description="Acidic residues" evidence="1">
    <location>
        <begin position="55"/>
        <end position="69"/>
    </location>
</feature>
<evidence type="ECO:0000313" key="3">
    <source>
        <dbReference type="Proteomes" id="UP000299102"/>
    </source>
</evidence>
<feature type="region of interest" description="Disordered" evidence="1">
    <location>
        <begin position="55"/>
        <end position="81"/>
    </location>
</feature>
<reference evidence="2 3" key="1">
    <citation type="journal article" date="2019" name="Commun. Biol.">
        <title>The bagworm genome reveals a unique fibroin gene that provides high tensile strength.</title>
        <authorList>
            <person name="Kono N."/>
            <person name="Nakamura H."/>
            <person name="Ohtoshi R."/>
            <person name="Tomita M."/>
            <person name="Numata K."/>
            <person name="Arakawa K."/>
        </authorList>
    </citation>
    <scope>NUCLEOTIDE SEQUENCE [LARGE SCALE GENOMIC DNA]</scope>
</reference>
<dbReference type="Proteomes" id="UP000299102">
    <property type="component" value="Unassembled WGS sequence"/>
</dbReference>
<keyword evidence="3" id="KW-1185">Reference proteome</keyword>
<gene>
    <name evidence="2" type="ORF">EVAR_37190_1</name>
</gene>
<dbReference type="AlphaFoldDB" id="A0A4C1WKL9"/>
<organism evidence="2 3">
    <name type="scientific">Eumeta variegata</name>
    <name type="common">Bagworm moth</name>
    <name type="synonym">Eumeta japonica</name>
    <dbReference type="NCBI Taxonomy" id="151549"/>
    <lineage>
        <taxon>Eukaryota</taxon>
        <taxon>Metazoa</taxon>
        <taxon>Ecdysozoa</taxon>
        <taxon>Arthropoda</taxon>
        <taxon>Hexapoda</taxon>
        <taxon>Insecta</taxon>
        <taxon>Pterygota</taxon>
        <taxon>Neoptera</taxon>
        <taxon>Endopterygota</taxon>
        <taxon>Lepidoptera</taxon>
        <taxon>Glossata</taxon>
        <taxon>Ditrysia</taxon>
        <taxon>Tineoidea</taxon>
        <taxon>Psychidae</taxon>
        <taxon>Oiketicinae</taxon>
        <taxon>Eumeta</taxon>
    </lineage>
</organism>
<name>A0A4C1WKL9_EUMVA</name>
<proteinExistence type="predicted"/>
<comment type="caution">
    <text evidence="2">The sequence shown here is derived from an EMBL/GenBank/DDBJ whole genome shotgun (WGS) entry which is preliminary data.</text>
</comment>
<sequence>MADLFWAASQQRRRARRPNIKRLIVRIKHGTIKNGAPRPAQAQTSRVIVVDIVEMEENEEETNESDEFESQSYTSDESDIE</sequence>
<protein>
    <submittedName>
        <fullName evidence="2">Uncharacterized protein</fullName>
    </submittedName>
</protein>